<proteinExistence type="predicted"/>
<name>A0ABZ0BCY6_9SPHN</name>
<evidence type="ECO:0000313" key="3">
    <source>
        <dbReference type="Proteomes" id="UP001302249"/>
    </source>
</evidence>
<feature type="domain" description="Serine aminopeptidase S33" evidence="1">
    <location>
        <begin position="27"/>
        <end position="138"/>
    </location>
</feature>
<sequence>MPSRPVTFTGARGDRLAARIIMPVGPVRAVALFAHCFTCTMQSHAATRIATALAAAGIATLRFDFTGLGDSEGEFAEGGFAADVADIVAAAGHLRDTVGAPSILIGHSLGGAAVLAAAHDVPEAKAVVTIGAPFDPEHVLDSIQGDLAAIERDGSGDVTIAGRPFRIGAGFLKAVRDAEPGRRIAALDRALLVLHGPADEVVGIDNARMIYDAARHPKSFVTLDDADHLLTAETDARYVAGLIAAWVERYLPAREDSADVGEGAVVAGSAHGAFGTILRSHGHDWIADEPESVGGDDAGPGPYDMLLGALGACTSMTIRLIARRERIPLDDVTVTLRHDHSHARDCDHCMKDGGHIEAIFREITFAGDLTDAQRARLMQIADRCPVHRTLTGTLHVHTHAG</sequence>
<gene>
    <name evidence="2" type="ORF">RPR59_05630</name>
</gene>
<dbReference type="Pfam" id="PF12146">
    <property type="entry name" value="Hydrolase_4"/>
    <property type="match status" value="1"/>
</dbReference>
<dbReference type="InterPro" id="IPR003718">
    <property type="entry name" value="OsmC/Ohr_fam"/>
</dbReference>
<evidence type="ECO:0000259" key="1">
    <source>
        <dbReference type="Pfam" id="PF12146"/>
    </source>
</evidence>
<dbReference type="InterPro" id="IPR036102">
    <property type="entry name" value="OsmC/Ohrsf"/>
</dbReference>
<dbReference type="Gene3D" id="3.40.50.1820">
    <property type="entry name" value="alpha/beta hydrolase"/>
    <property type="match status" value="1"/>
</dbReference>
<evidence type="ECO:0000313" key="2">
    <source>
        <dbReference type="EMBL" id="WNO54728.1"/>
    </source>
</evidence>
<protein>
    <submittedName>
        <fullName evidence="2">Bifunctional alpha/beta hydrolase/OsmC family protein</fullName>
    </submittedName>
</protein>
<dbReference type="PANTHER" id="PTHR39624">
    <property type="entry name" value="PROTEIN INVOLVED IN RIMO-MEDIATED BETA-METHYLTHIOLATION OF RIBOSOMAL PROTEIN S12 YCAO"/>
    <property type="match status" value="1"/>
</dbReference>
<organism evidence="2 3">
    <name type="scientific">Stakelama saccharophila</name>
    <dbReference type="NCBI Taxonomy" id="3075605"/>
    <lineage>
        <taxon>Bacteria</taxon>
        <taxon>Pseudomonadati</taxon>
        <taxon>Pseudomonadota</taxon>
        <taxon>Alphaproteobacteria</taxon>
        <taxon>Sphingomonadales</taxon>
        <taxon>Sphingomonadaceae</taxon>
        <taxon>Stakelama</taxon>
    </lineage>
</organism>
<accession>A0ABZ0BCY6</accession>
<dbReference type="Pfam" id="PF02566">
    <property type="entry name" value="OsmC"/>
    <property type="match status" value="1"/>
</dbReference>
<dbReference type="InterPro" id="IPR022742">
    <property type="entry name" value="Hydrolase_4"/>
</dbReference>
<dbReference type="SUPFAM" id="SSF82784">
    <property type="entry name" value="OsmC-like"/>
    <property type="match status" value="1"/>
</dbReference>
<dbReference type="EMBL" id="CP135076">
    <property type="protein sequence ID" value="WNO54728.1"/>
    <property type="molecule type" value="Genomic_DNA"/>
</dbReference>
<keyword evidence="3" id="KW-1185">Reference proteome</keyword>
<dbReference type="SUPFAM" id="SSF53474">
    <property type="entry name" value="alpha/beta-Hydrolases"/>
    <property type="match status" value="1"/>
</dbReference>
<dbReference type="InterPro" id="IPR015946">
    <property type="entry name" value="KH_dom-like_a/b"/>
</dbReference>
<dbReference type="Gene3D" id="3.30.300.20">
    <property type="match status" value="1"/>
</dbReference>
<dbReference type="GO" id="GO:0016787">
    <property type="term" value="F:hydrolase activity"/>
    <property type="evidence" value="ECO:0007669"/>
    <property type="project" value="UniProtKB-KW"/>
</dbReference>
<dbReference type="Proteomes" id="UP001302249">
    <property type="component" value="Chromosome"/>
</dbReference>
<dbReference type="RefSeq" id="WP_313917544.1">
    <property type="nucleotide sequence ID" value="NZ_CP135076.1"/>
</dbReference>
<dbReference type="InterPro" id="IPR029058">
    <property type="entry name" value="AB_hydrolase_fold"/>
</dbReference>
<reference evidence="2 3" key="1">
    <citation type="submission" date="2023-09" db="EMBL/GenBank/DDBJ databases">
        <authorList>
            <person name="Rey-Velasco X."/>
        </authorList>
    </citation>
    <scope>NUCLEOTIDE SEQUENCE [LARGE SCALE GENOMIC DNA]</scope>
    <source>
        <strain evidence="2 3">W311</strain>
    </source>
</reference>
<keyword evidence="2" id="KW-0378">Hydrolase</keyword>
<dbReference type="PANTHER" id="PTHR39624:SF2">
    <property type="entry name" value="OSMC-LIKE PROTEIN"/>
    <property type="match status" value="1"/>
</dbReference>